<dbReference type="EMBL" id="CP015030">
    <property type="protein sequence ID" value="QIM67286.1"/>
    <property type="molecule type" value="Genomic_DNA"/>
</dbReference>
<reference evidence="5 6" key="1">
    <citation type="submission" date="2016-03" db="EMBL/GenBank/DDBJ databases">
        <authorList>
            <person name="Bojesen A.M."/>
            <person name="Planet P."/>
            <person name="Hansen M.J."/>
        </authorList>
    </citation>
    <scope>NUCLEOTIDE SEQUENCE [LARGE SCALE GENOMIC DNA]</scope>
    <source>
        <strain evidence="5 6">B 234/94</strain>
    </source>
</reference>
<feature type="signal peptide" evidence="3">
    <location>
        <begin position="1"/>
        <end position="20"/>
    </location>
</feature>
<dbReference type="PROSITE" id="PS51257">
    <property type="entry name" value="PROKAR_LIPOPROTEIN"/>
    <property type="match status" value="1"/>
</dbReference>
<feature type="compositionally biased region" description="Polar residues" evidence="2">
    <location>
        <begin position="21"/>
        <end position="35"/>
    </location>
</feature>
<feature type="region of interest" description="Disordered" evidence="2">
    <location>
        <begin position="295"/>
        <end position="314"/>
    </location>
</feature>
<feature type="region of interest" description="Disordered" evidence="2">
    <location>
        <begin position="336"/>
        <end position="358"/>
    </location>
</feature>
<evidence type="ECO:0000256" key="1">
    <source>
        <dbReference type="ARBA" id="ARBA00023054"/>
    </source>
</evidence>
<feature type="region of interest" description="Disordered" evidence="2">
    <location>
        <begin position="21"/>
        <end position="153"/>
    </location>
</feature>
<protein>
    <recommendedName>
        <fullName evidence="4">Factor H binding protein-like C-terminal domain-containing protein</fullName>
    </recommendedName>
</protein>
<gene>
    <name evidence="5" type="ORF">A4G16_07850</name>
</gene>
<evidence type="ECO:0000313" key="5">
    <source>
        <dbReference type="EMBL" id="QIM67286.1"/>
    </source>
</evidence>
<organism evidence="5 6">
    <name type="scientific">Mannheimia granulomatis</name>
    <dbReference type="NCBI Taxonomy" id="85402"/>
    <lineage>
        <taxon>Bacteria</taxon>
        <taxon>Pseudomonadati</taxon>
        <taxon>Pseudomonadota</taxon>
        <taxon>Gammaproteobacteria</taxon>
        <taxon>Pasteurellales</taxon>
        <taxon>Pasteurellaceae</taxon>
        <taxon>Mannheimia</taxon>
    </lineage>
</organism>
<feature type="domain" description="Factor H binding protein-like C-terminal" evidence="4">
    <location>
        <begin position="239"/>
        <end position="336"/>
    </location>
</feature>
<proteinExistence type="predicted"/>
<dbReference type="Gene3D" id="2.40.160.90">
    <property type="match status" value="1"/>
</dbReference>
<feature type="compositionally biased region" description="Basic and acidic residues" evidence="2">
    <location>
        <begin position="36"/>
        <end position="153"/>
    </location>
</feature>
<evidence type="ECO:0000313" key="6">
    <source>
        <dbReference type="Proteomes" id="UP000501366"/>
    </source>
</evidence>
<evidence type="ECO:0000259" key="4">
    <source>
        <dbReference type="Pfam" id="PF08794"/>
    </source>
</evidence>
<dbReference type="AlphaFoldDB" id="A0A6G8JJN5"/>
<sequence>MFMKKITLATLILFSLTACSGSGGSSNAKSPNQKITEQKQGLKDKADKAKTDAERLVKEKAEKAKAEAERLAKEAEKAKKEAERLAKEKSEKAKAEAERLAKEAEKKKAEAERLAKEAEKAKAEAERLAKEKAEKAKSEAERLAKEAEKKKAEAERLAKEKAEKAKEEEAKKIIDAKGIDDKVPGLKLLPSTEEDGGKRQTYGNLYNQNYSVVKVQMVRSGDKLENLNQTVEVRGLKTDKLPTEGRATYKGKAFDAHGDAGLNGGSLTYDVDFSNRKGSGKVENEYGGHISLEQGNIENGGISSTAHRHHKDNSIESGSYNIEFFGPKAEEIGGKIEINGNGGTDRFGISGTRGEIQK</sequence>
<dbReference type="GO" id="GO:0005856">
    <property type="term" value="C:cytoskeleton"/>
    <property type="evidence" value="ECO:0007669"/>
    <property type="project" value="TreeGrafter"/>
</dbReference>
<keyword evidence="3" id="KW-0732">Signal</keyword>
<evidence type="ECO:0000256" key="2">
    <source>
        <dbReference type="SAM" id="MobiDB-lite"/>
    </source>
</evidence>
<dbReference type="RefSeq" id="WP_165889438.1">
    <property type="nucleotide sequence ID" value="NZ_CP015030.1"/>
</dbReference>
<feature type="compositionally biased region" description="Polar residues" evidence="2">
    <location>
        <begin position="295"/>
        <end position="305"/>
    </location>
</feature>
<dbReference type="SUPFAM" id="SSF56925">
    <property type="entry name" value="OMPA-like"/>
    <property type="match status" value="1"/>
</dbReference>
<dbReference type="InterPro" id="IPR011250">
    <property type="entry name" value="OMP/PagP_B-barrel"/>
</dbReference>
<feature type="chain" id="PRO_5026182389" description="Factor H binding protein-like C-terminal domain-containing protein" evidence="3">
    <location>
        <begin position="21"/>
        <end position="358"/>
    </location>
</feature>
<accession>A0A6G8JJN5</accession>
<keyword evidence="1" id="KW-0175">Coiled coil</keyword>
<evidence type="ECO:0000256" key="3">
    <source>
        <dbReference type="SAM" id="SignalP"/>
    </source>
</evidence>
<dbReference type="InterPro" id="IPR014902">
    <property type="entry name" value="FHBP-like_C"/>
</dbReference>
<dbReference type="PANTHER" id="PTHR32083">
    <property type="entry name" value="CILIA AND FLAGELLA-ASSOCIATED PROTEIN 58-RELATED"/>
    <property type="match status" value="1"/>
</dbReference>
<name>A0A6G8JJN5_9PAST</name>
<dbReference type="Pfam" id="PF08794">
    <property type="entry name" value="FHBP_C"/>
    <property type="match status" value="1"/>
</dbReference>
<dbReference type="KEGG" id="mgra:A4G16_07850"/>
<dbReference type="PANTHER" id="PTHR32083:SF48">
    <property type="entry name" value="TRANS-GOLGI NETWORK-LOCALIZED SYP41-INTERACTING PROTEIN 1"/>
    <property type="match status" value="1"/>
</dbReference>
<dbReference type="Proteomes" id="UP000501366">
    <property type="component" value="Chromosome"/>
</dbReference>